<feature type="region of interest" description="Disordered" evidence="1">
    <location>
        <begin position="66"/>
        <end position="97"/>
    </location>
</feature>
<name>A0A9P9FU01_9HYPO</name>
<feature type="compositionally biased region" description="Polar residues" evidence="1">
    <location>
        <begin position="41"/>
        <end position="51"/>
    </location>
</feature>
<feature type="region of interest" description="Disordered" evidence="1">
    <location>
        <begin position="321"/>
        <end position="395"/>
    </location>
</feature>
<organism evidence="3 4">
    <name type="scientific">Dactylonectria macrodidyma</name>
    <dbReference type="NCBI Taxonomy" id="307937"/>
    <lineage>
        <taxon>Eukaryota</taxon>
        <taxon>Fungi</taxon>
        <taxon>Dikarya</taxon>
        <taxon>Ascomycota</taxon>
        <taxon>Pezizomycotina</taxon>
        <taxon>Sordariomycetes</taxon>
        <taxon>Hypocreomycetidae</taxon>
        <taxon>Hypocreales</taxon>
        <taxon>Nectriaceae</taxon>
        <taxon>Dactylonectria</taxon>
    </lineage>
</organism>
<feature type="compositionally biased region" description="Polar residues" evidence="1">
    <location>
        <begin position="545"/>
        <end position="555"/>
    </location>
</feature>
<evidence type="ECO:0000313" key="3">
    <source>
        <dbReference type="EMBL" id="KAH7177093.1"/>
    </source>
</evidence>
<reference evidence="3" key="1">
    <citation type="journal article" date="2021" name="Nat. Commun.">
        <title>Genetic determinants of endophytism in the Arabidopsis root mycobiome.</title>
        <authorList>
            <person name="Mesny F."/>
            <person name="Miyauchi S."/>
            <person name="Thiergart T."/>
            <person name="Pickel B."/>
            <person name="Atanasova L."/>
            <person name="Karlsson M."/>
            <person name="Huettel B."/>
            <person name="Barry K.W."/>
            <person name="Haridas S."/>
            <person name="Chen C."/>
            <person name="Bauer D."/>
            <person name="Andreopoulos W."/>
            <person name="Pangilinan J."/>
            <person name="LaButti K."/>
            <person name="Riley R."/>
            <person name="Lipzen A."/>
            <person name="Clum A."/>
            <person name="Drula E."/>
            <person name="Henrissat B."/>
            <person name="Kohler A."/>
            <person name="Grigoriev I.V."/>
            <person name="Martin F.M."/>
            <person name="Hacquard S."/>
        </authorList>
    </citation>
    <scope>NUCLEOTIDE SEQUENCE</scope>
    <source>
        <strain evidence="3">MPI-CAGE-AT-0147</strain>
    </source>
</reference>
<dbReference type="EMBL" id="JAGMUV010000001">
    <property type="protein sequence ID" value="KAH7177093.1"/>
    <property type="molecule type" value="Genomic_DNA"/>
</dbReference>
<feature type="region of interest" description="Disordered" evidence="1">
    <location>
        <begin position="540"/>
        <end position="564"/>
    </location>
</feature>
<evidence type="ECO:0000259" key="2">
    <source>
        <dbReference type="PROSITE" id="PS00028"/>
    </source>
</evidence>
<feature type="domain" description="C2H2-type" evidence="2">
    <location>
        <begin position="451"/>
        <end position="473"/>
    </location>
</feature>
<dbReference type="AlphaFoldDB" id="A0A9P9FU01"/>
<keyword evidence="4" id="KW-1185">Reference proteome</keyword>
<feature type="region of interest" description="Disordered" evidence="1">
    <location>
        <begin position="1"/>
        <end position="52"/>
    </location>
</feature>
<feature type="compositionally biased region" description="Basic and acidic residues" evidence="1">
    <location>
        <begin position="74"/>
        <end position="91"/>
    </location>
</feature>
<feature type="compositionally biased region" description="Gly residues" evidence="1">
    <location>
        <begin position="336"/>
        <end position="369"/>
    </location>
</feature>
<feature type="region of interest" description="Disordered" evidence="1">
    <location>
        <begin position="695"/>
        <end position="714"/>
    </location>
</feature>
<dbReference type="InterPro" id="IPR013087">
    <property type="entry name" value="Znf_C2H2_type"/>
</dbReference>
<comment type="caution">
    <text evidence="3">The sequence shown here is derived from an EMBL/GenBank/DDBJ whole genome shotgun (WGS) entry which is preliminary data.</text>
</comment>
<dbReference type="PANTHER" id="PTHR38166">
    <property type="entry name" value="C2H2-TYPE DOMAIN-CONTAINING PROTEIN-RELATED"/>
    <property type="match status" value="1"/>
</dbReference>
<dbReference type="PROSITE" id="PS00028">
    <property type="entry name" value="ZINC_FINGER_C2H2_1"/>
    <property type="match status" value="1"/>
</dbReference>
<sequence length="756" mass="83300">MATVAAGPVWGYGSAARWDPRPGLGSYSQARQPAAIDRQESQSNGASTSQCRPAWAQAPCSSLVAASGDAGYRQPEKPERKEDRGEGHAPRPNEANEWSPLTLACPFAKSSLSRSFSDCQRSGFQSMRRLKEHLKRRHQVHCCTHRCDRTHASLEESRQHAVECDRKHSPRALSGEDIWRGIYQTLFPGENVPGPYFVENDRPEYSLALSNYPEFSPDLSWTTLLSNADFVVRLAESTRLDIPVALTPGGSLPERETGSLVAASRNRATCTRRVDRNSHSGSAEECLACALAEAETVLATSFEELFSLLFPSPQLSSHASTIEVQAASSDSEGSPQGSGGSGSGGSGTGSDGSGTGIGAGGSGSRGGQDNGSSSNKDSDNGSGGDPPPDDEDLPPSSRIRRGWICCFHRDNPQQYGVTNPRSRWHKCETREWYYFCHLIIHYRSAHRKFICGDCFTIFPSNIDGQRHTKEYSHCYFCFTSFPKDRDSEGHFHHSNRYAIHTDQGCVRPYQHGKRDEYRWQQCCDRLLVCLGRDYNPHFTRRSRQTSESNTSQMTRASREPQADEVRRLQAENCSLTDMVASLRRENDEFRRAGGVAEQFQPKLISAMSNIYQFLQNTQGASAAFPLPRNMLDQMTYLNDIQPGVATLITGAPQHILSANRDQDDIEAMGLLASGAANTAAINALNIVSNQSQESLVDNQARSSERGEAPSSLSSLSLPISMATTSGQCDIFNQLQEQPWDSTSFQFLDFDSMLLDV</sequence>
<evidence type="ECO:0000313" key="4">
    <source>
        <dbReference type="Proteomes" id="UP000738349"/>
    </source>
</evidence>
<dbReference type="OrthoDB" id="5382659at2759"/>
<dbReference type="Proteomes" id="UP000738349">
    <property type="component" value="Unassembled WGS sequence"/>
</dbReference>
<evidence type="ECO:0000256" key="1">
    <source>
        <dbReference type="SAM" id="MobiDB-lite"/>
    </source>
</evidence>
<protein>
    <recommendedName>
        <fullName evidence="2">C2H2-type domain-containing protein</fullName>
    </recommendedName>
</protein>
<proteinExistence type="predicted"/>
<accession>A0A9P9FU01</accession>
<gene>
    <name evidence="3" type="ORF">EDB81DRAFT_773973</name>
</gene>
<dbReference type="PANTHER" id="PTHR38166:SF1">
    <property type="entry name" value="C2H2-TYPE DOMAIN-CONTAINING PROTEIN"/>
    <property type="match status" value="1"/>
</dbReference>